<evidence type="ECO:0000259" key="3">
    <source>
        <dbReference type="PROSITE" id="PS50110"/>
    </source>
</evidence>
<feature type="domain" description="Response regulatory" evidence="3">
    <location>
        <begin position="20"/>
        <end position="134"/>
    </location>
</feature>
<dbReference type="PANTHER" id="PTHR44591">
    <property type="entry name" value="STRESS RESPONSE REGULATOR PROTEIN 1"/>
    <property type="match status" value="1"/>
</dbReference>
<organism evidence="4 5">
    <name type="scientific">Bradyrhizobium yuanmingense</name>
    <dbReference type="NCBI Taxonomy" id="108015"/>
    <lineage>
        <taxon>Bacteria</taxon>
        <taxon>Pseudomonadati</taxon>
        <taxon>Pseudomonadota</taxon>
        <taxon>Alphaproteobacteria</taxon>
        <taxon>Hyphomicrobiales</taxon>
        <taxon>Nitrobacteraceae</taxon>
        <taxon>Bradyrhizobium</taxon>
    </lineage>
</organism>
<evidence type="ECO:0000313" key="4">
    <source>
        <dbReference type="EMBL" id="MEY9475124.1"/>
    </source>
</evidence>
<dbReference type="SMART" id="SM00448">
    <property type="entry name" value="REC"/>
    <property type="match status" value="1"/>
</dbReference>
<dbReference type="Gene3D" id="3.40.50.2300">
    <property type="match status" value="1"/>
</dbReference>
<dbReference type="InterPro" id="IPR011006">
    <property type="entry name" value="CheY-like_superfamily"/>
</dbReference>
<dbReference type="PANTHER" id="PTHR44591:SF21">
    <property type="entry name" value="TWO-COMPONENT RESPONSE REGULATOR"/>
    <property type="match status" value="1"/>
</dbReference>
<dbReference type="RefSeq" id="WP_276325986.1">
    <property type="nucleotide sequence ID" value="NZ_JBGBYD010000002.1"/>
</dbReference>
<comment type="caution">
    <text evidence="4">The sequence shown here is derived from an EMBL/GenBank/DDBJ whole genome shotgun (WGS) entry which is preliminary data.</text>
</comment>
<dbReference type="EMBL" id="JBGBZN010000002">
    <property type="protein sequence ID" value="MEY9475124.1"/>
    <property type="molecule type" value="Genomic_DNA"/>
</dbReference>
<dbReference type="PROSITE" id="PS50110">
    <property type="entry name" value="RESPONSE_REGULATORY"/>
    <property type="match status" value="1"/>
</dbReference>
<dbReference type="InterPro" id="IPR001789">
    <property type="entry name" value="Sig_transdc_resp-reg_receiver"/>
</dbReference>
<protein>
    <submittedName>
        <fullName evidence="4">FixJ family two-component response regulator</fullName>
    </submittedName>
</protein>
<dbReference type="SUPFAM" id="SSF52172">
    <property type="entry name" value="CheY-like"/>
    <property type="match status" value="1"/>
</dbReference>
<evidence type="ECO:0000256" key="2">
    <source>
        <dbReference type="PROSITE-ProRule" id="PRU00169"/>
    </source>
</evidence>
<evidence type="ECO:0000256" key="1">
    <source>
        <dbReference type="ARBA" id="ARBA00022553"/>
    </source>
</evidence>
<dbReference type="Pfam" id="PF00072">
    <property type="entry name" value="Response_reg"/>
    <property type="match status" value="1"/>
</dbReference>
<keyword evidence="1 2" id="KW-0597">Phosphoprotein</keyword>
<name>A0ABV4GT48_9BRAD</name>
<reference evidence="4 5" key="1">
    <citation type="submission" date="2024-07" db="EMBL/GenBank/DDBJ databases">
        <title>Genomic Encyclopedia of Type Strains, Phase V (KMG-V): Genome sequencing to study the core and pangenomes of soil and plant-associated prokaryotes.</title>
        <authorList>
            <person name="Whitman W."/>
        </authorList>
    </citation>
    <scope>NUCLEOTIDE SEQUENCE [LARGE SCALE GENOMIC DNA]</scope>
    <source>
        <strain evidence="4 5">USDA 222</strain>
    </source>
</reference>
<accession>A0ABV4GT48</accession>
<dbReference type="Proteomes" id="UP001565474">
    <property type="component" value="Unassembled WGS sequence"/>
</dbReference>
<proteinExistence type="predicted"/>
<sequence length="136" mass="14522">MSDIPLSSSGKAIALPLRESVFVVDDDPSMRTSMDRLLRGYGFATTLFDTGGALLDHDRFHTAICIILDINLGARSGIEVRRSLAEKGIAAPVIYVTGNDSPANRSAAIASGCIAYLIKPFAAQSLIESVQRARVL</sequence>
<keyword evidence="5" id="KW-1185">Reference proteome</keyword>
<dbReference type="InterPro" id="IPR050595">
    <property type="entry name" value="Bact_response_regulator"/>
</dbReference>
<gene>
    <name evidence="4" type="ORF">ABH992_007523</name>
</gene>
<evidence type="ECO:0000313" key="5">
    <source>
        <dbReference type="Proteomes" id="UP001565474"/>
    </source>
</evidence>
<feature type="modified residue" description="4-aspartylphosphate" evidence="2">
    <location>
        <position position="69"/>
    </location>
</feature>